<evidence type="ECO:0000313" key="3">
    <source>
        <dbReference type="Proteomes" id="UP001596233"/>
    </source>
</evidence>
<protein>
    <submittedName>
        <fullName evidence="2">Uncharacterized protein</fullName>
    </submittedName>
</protein>
<keyword evidence="1" id="KW-0812">Transmembrane</keyword>
<dbReference type="RefSeq" id="WP_379230240.1">
    <property type="nucleotide sequence ID" value="NZ_JBHSTE010000001.1"/>
</dbReference>
<organism evidence="2 3">
    <name type="scientific">Paenibacillus septentrionalis</name>
    <dbReference type="NCBI Taxonomy" id="429342"/>
    <lineage>
        <taxon>Bacteria</taxon>
        <taxon>Bacillati</taxon>
        <taxon>Bacillota</taxon>
        <taxon>Bacilli</taxon>
        <taxon>Bacillales</taxon>
        <taxon>Paenibacillaceae</taxon>
        <taxon>Paenibacillus</taxon>
    </lineage>
</organism>
<evidence type="ECO:0000256" key="1">
    <source>
        <dbReference type="SAM" id="Phobius"/>
    </source>
</evidence>
<evidence type="ECO:0000313" key="2">
    <source>
        <dbReference type="EMBL" id="MFC6331224.1"/>
    </source>
</evidence>
<dbReference type="Proteomes" id="UP001596233">
    <property type="component" value="Unassembled WGS sequence"/>
</dbReference>
<sequence length="144" mass="16686">MRFITKENVYVMSLFACCLVINVILAFPIRSIGLFTLYVLGAIAILNAFLCRYVLIVNNDTISYHTKLLGWSLYKRSFSAEQIAALHFRRFHVSQKCVHIIPYEGRKLSLRLFKGNGWLQELEQFAVRNGIDADKSDDYLFIEQ</sequence>
<keyword evidence="1" id="KW-1133">Transmembrane helix</keyword>
<name>A0ABW1V1H1_9BACL</name>
<keyword evidence="3" id="KW-1185">Reference proteome</keyword>
<feature type="transmembrane region" description="Helical" evidence="1">
    <location>
        <begin position="35"/>
        <end position="55"/>
    </location>
</feature>
<comment type="caution">
    <text evidence="2">The sequence shown here is derived from an EMBL/GenBank/DDBJ whole genome shotgun (WGS) entry which is preliminary data.</text>
</comment>
<feature type="transmembrane region" description="Helical" evidence="1">
    <location>
        <begin position="9"/>
        <end position="29"/>
    </location>
</feature>
<dbReference type="EMBL" id="JBHSTE010000001">
    <property type="protein sequence ID" value="MFC6331224.1"/>
    <property type="molecule type" value="Genomic_DNA"/>
</dbReference>
<proteinExistence type="predicted"/>
<accession>A0ABW1V1H1</accession>
<gene>
    <name evidence="2" type="ORF">ACFP56_01200</name>
</gene>
<keyword evidence="1" id="KW-0472">Membrane</keyword>
<reference evidence="3" key="1">
    <citation type="journal article" date="2019" name="Int. J. Syst. Evol. Microbiol.">
        <title>The Global Catalogue of Microorganisms (GCM) 10K type strain sequencing project: providing services to taxonomists for standard genome sequencing and annotation.</title>
        <authorList>
            <consortium name="The Broad Institute Genomics Platform"/>
            <consortium name="The Broad Institute Genome Sequencing Center for Infectious Disease"/>
            <person name="Wu L."/>
            <person name="Ma J."/>
        </authorList>
    </citation>
    <scope>NUCLEOTIDE SEQUENCE [LARGE SCALE GENOMIC DNA]</scope>
    <source>
        <strain evidence="3">PCU 280</strain>
    </source>
</reference>